<gene>
    <name evidence="1" type="ORF">E2C01_037805</name>
</gene>
<keyword evidence="2" id="KW-1185">Reference proteome</keyword>
<reference evidence="1 2" key="1">
    <citation type="submission" date="2019-05" db="EMBL/GenBank/DDBJ databases">
        <title>Another draft genome of Portunus trituberculatus and its Hox gene families provides insights of decapod evolution.</title>
        <authorList>
            <person name="Jeong J.-H."/>
            <person name="Song I."/>
            <person name="Kim S."/>
            <person name="Choi T."/>
            <person name="Kim D."/>
            <person name="Ryu S."/>
            <person name="Kim W."/>
        </authorList>
    </citation>
    <scope>NUCLEOTIDE SEQUENCE [LARGE SCALE GENOMIC DNA]</scope>
    <source>
        <tissue evidence="1">Muscle</tissue>
    </source>
</reference>
<dbReference type="Proteomes" id="UP000324222">
    <property type="component" value="Unassembled WGS sequence"/>
</dbReference>
<evidence type="ECO:0000313" key="1">
    <source>
        <dbReference type="EMBL" id="MPC44141.1"/>
    </source>
</evidence>
<sequence length="33" mass="3670">MPLTILYIVIRSLLPFPLIALHKLSPLVPVTSL</sequence>
<comment type="caution">
    <text evidence="1">The sequence shown here is derived from an EMBL/GenBank/DDBJ whole genome shotgun (WGS) entry which is preliminary data.</text>
</comment>
<protein>
    <submittedName>
        <fullName evidence="1">Uncharacterized protein</fullName>
    </submittedName>
</protein>
<accession>A0A5B7FAB1</accession>
<evidence type="ECO:0000313" key="2">
    <source>
        <dbReference type="Proteomes" id="UP000324222"/>
    </source>
</evidence>
<proteinExistence type="predicted"/>
<name>A0A5B7FAB1_PORTR</name>
<dbReference type="AlphaFoldDB" id="A0A5B7FAB1"/>
<dbReference type="EMBL" id="VSRR010006143">
    <property type="protein sequence ID" value="MPC44141.1"/>
    <property type="molecule type" value="Genomic_DNA"/>
</dbReference>
<organism evidence="1 2">
    <name type="scientific">Portunus trituberculatus</name>
    <name type="common">Swimming crab</name>
    <name type="synonym">Neptunus trituberculatus</name>
    <dbReference type="NCBI Taxonomy" id="210409"/>
    <lineage>
        <taxon>Eukaryota</taxon>
        <taxon>Metazoa</taxon>
        <taxon>Ecdysozoa</taxon>
        <taxon>Arthropoda</taxon>
        <taxon>Crustacea</taxon>
        <taxon>Multicrustacea</taxon>
        <taxon>Malacostraca</taxon>
        <taxon>Eumalacostraca</taxon>
        <taxon>Eucarida</taxon>
        <taxon>Decapoda</taxon>
        <taxon>Pleocyemata</taxon>
        <taxon>Brachyura</taxon>
        <taxon>Eubrachyura</taxon>
        <taxon>Portunoidea</taxon>
        <taxon>Portunidae</taxon>
        <taxon>Portuninae</taxon>
        <taxon>Portunus</taxon>
    </lineage>
</organism>